<feature type="domain" description="Conserved hypothetical protein CHP02391" evidence="1">
    <location>
        <begin position="118"/>
        <end position="242"/>
    </location>
</feature>
<comment type="caution">
    <text evidence="2">The sequence shown here is derived from an EMBL/GenBank/DDBJ whole genome shotgun (WGS) entry which is preliminary data.</text>
</comment>
<dbReference type="EMBL" id="JAMTCP010000011">
    <property type="protein sequence ID" value="MCP2258817.1"/>
    <property type="molecule type" value="Genomic_DNA"/>
</dbReference>
<sequence>MCDRQPVAQLNREWAIGKLKAFLETASLEHVPNQPGMIGFWHYRLRHPKDQVLAAAQIVEQILDRVVPVWRTADWEEPSRQPMWRHREGAQRAIAQLESEQEIIDNLGSGAPLLDAATLHPWVWGSVQGLWSSGHFREAVGAAARAINAQAQAKLGRRDVSDAKLLSDAFSTNAPTSGHPRLRLSADDGSETFRNRHEGAGNFARGVYSAIRNPIAHEQLDELDENEALEQLAAFSILARWVDAATVETVK</sequence>
<proteinExistence type="predicted"/>
<dbReference type="Proteomes" id="UP001205311">
    <property type="component" value="Unassembled WGS sequence"/>
</dbReference>
<dbReference type="InterPro" id="IPR012654">
    <property type="entry name" value="CHP02391"/>
</dbReference>
<evidence type="ECO:0000313" key="2">
    <source>
        <dbReference type="EMBL" id="MCP2258817.1"/>
    </source>
</evidence>
<reference evidence="2 3" key="1">
    <citation type="submission" date="2022-06" db="EMBL/GenBank/DDBJ databases">
        <title>Genomic Encyclopedia of Archaeal and Bacterial Type Strains, Phase II (KMG-II): from individual species to whole genera.</title>
        <authorList>
            <person name="Goeker M."/>
        </authorList>
    </citation>
    <scope>NUCLEOTIDE SEQUENCE [LARGE SCALE GENOMIC DNA]</scope>
    <source>
        <strain evidence="2 3">DSM 40477</strain>
    </source>
</reference>
<keyword evidence="3" id="KW-1185">Reference proteome</keyword>
<dbReference type="Pfam" id="PF09509">
    <property type="entry name" value="Hypoth_Ymh"/>
    <property type="match status" value="1"/>
</dbReference>
<protein>
    <submittedName>
        <fullName evidence="2">TIGR02391 family protein</fullName>
    </submittedName>
</protein>
<evidence type="ECO:0000313" key="3">
    <source>
        <dbReference type="Proteomes" id="UP001205311"/>
    </source>
</evidence>
<evidence type="ECO:0000259" key="1">
    <source>
        <dbReference type="Pfam" id="PF09509"/>
    </source>
</evidence>
<name>A0ABT1HTJ3_STRSD</name>
<accession>A0ABT1HTJ3</accession>
<organism evidence="2 3">
    <name type="scientific">Streptoalloteichus tenebrarius (strain ATCC 17920 / DSM 40477 / JCM 4838 / CBS 697.72 / NBRC 16177 / NCIMB 11028 / NRRL B-12390 / A12253. 1 / ISP 5477)</name>
    <name type="common">Streptomyces tenebrarius</name>
    <dbReference type="NCBI Taxonomy" id="1933"/>
    <lineage>
        <taxon>Bacteria</taxon>
        <taxon>Bacillati</taxon>
        <taxon>Actinomycetota</taxon>
        <taxon>Actinomycetes</taxon>
        <taxon>Pseudonocardiales</taxon>
        <taxon>Pseudonocardiaceae</taxon>
        <taxon>Streptoalloteichus</taxon>
    </lineage>
</organism>
<gene>
    <name evidence="2" type="ORF">LX15_002515</name>
</gene>